<sequence>MGHLCSRTTGEPLALQCHFCVPGPRSPSIWPVGSALTGLSCRLQRTTGPPPSHRRHCRLVTEHTGTGRDAAIHQCTPTSRPRPGRPSVAGLLVLPLTRAAALRAKPASCSCRSHLAGWPASRREDRDGVHGAGRLLGVGVGDHRARRHLLKRDPGAMTAAGGEGGPQTTADGACCPPPTAPTAPSVGGRVGPTRPEGSPLDNRWAAHPSSPRLPPAPWGCGFGLSGGPLAKLWRPADPRRPLPIQAQGQVGAQDPSSGSVPPKFLLPRPMPGPPTGPLAQEEKPQESLPAGAGRTCWGGCWELTGRRLLELDVAALPGRRGVGGCKQRRQLCPPGTKDVQGPSCPAVQCVLPPSGGGTQCQIPSWTRHPPSTAWAGNCPQQQETPSHAPPPPGLTA</sequence>
<evidence type="ECO:0000313" key="2">
    <source>
        <dbReference type="Ensembl" id="ENSSSCP00070031259.1"/>
    </source>
</evidence>
<feature type="region of interest" description="Disordered" evidence="1">
    <location>
        <begin position="234"/>
        <end position="290"/>
    </location>
</feature>
<dbReference type="Proteomes" id="UP000314985">
    <property type="component" value="Chromosome 5"/>
</dbReference>
<feature type="compositionally biased region" description="Polar residues" evidence="1">
    <location>
        <begin position="246"/>
        <end position="259"/>
    </location>
</feature>
<dbReference type="Ensembl" id="ENSSSCT00070037387.1">
    <property type="protein sequence ID" value="ENSSSCP00070031259.1"/>
    <property type="gene ID" value="ENSSSCG00070018949.1"/>
</dbReference>
<feature type="compositionally biased region" description="Pro residues" evidence="1">
    <location>
        <begin position="387"/>
        <end position="396"/>
    </location>
</feature>
<reference evidence="2" key="2">
    <citation type="submission" date="2025-08" db="UniProtKB">
        <authorList>
            <consortium name="Ensembl"/>
        </authorList>
    </citation>
    <scope>IDENTIFICATION</scope>
</reference>
<accession>A0A4X1UPI0</accession>
<evidence type="ECO:0000256" key="1">
    <source>
        <dbReference type="SAM" id="MobiDB-lite"/>
    </source>
</evidence>
<protein>
    <submittedName>
        <fullName evidence="2">Uncharacterized protein</fullName>
    </submittedName>
</protein>
<name>A0A4X1UPI0_PIG</name>
<organism evidence="2 3">
    <name type="scientific">Sus scrofa</name>
    <name type="common">Pig</name>
    <dbReference type="NCBI Taxonomy" id="9823"/>
    <lineage>
        <taxon>Eukaryota</taxon>
        <taxon>Metazoa</taxon>
        <taxon>Chordata</taxon>
        <taxon>Craniata</taxon>
        <taxon>Vertebrata</taxon>
        <taxon>Euteleostomi</taxon>
        <taxon>Mammalia</taxon>
        <taxon>Eutheria</taxon>
        <taxon>Laurasiatheria</taxon>
        <taxon>Artiodactyla</taxon>
        <taxon>Suina</taxon>
        <taxon>Suidae</taxon>
        <taxon>Sus</taxon>
    </lineage>
</organism>
<reference evidence="2 3" key="1">
    <citation type="submission" date="2017-08" db="EMBL/GenBank/DDBJ databases">
        <title>USMARCv1.0.</title>
        <authorList>
            <person name="Hannum G.I."/>
            <person name="Koren S."/>
            <person name="Schroeder S.G."/>
            <person name="Chin S.C."/>
            <person name="Nonneman D.J."/>
            <person name="Becker S.A."/>
            <person name="Rosen B.D."/>
            <person name="Bickhart D.M."/>
            <person name="Putnam N.H."/>
            <person name="Green R.E."/>
            <person name="Tuggle C.K."/>
            <person name="Liu H."/>
            <person name="Rohrer G.A."/>
            <person name="Warr A."/>
            <person name="Hall R."/>
            <person name="Kim K."/>
            <person name="Hume D.A."/>
            <person name="Talbot R."/>
            <person name="Chow W."/>
            <person name="Howe K."/>
            <person name="Schwartz A.S."/>
            <person name="Watson M."/>
            <person name="Archibald A.L."/>
            <person name="Phillippy A.M."/>
            <person name="Smith T.P.L."/>
        </authorList>
    </citation>
    <scope>NUCLEOTIDE SEQUENCE [LARGE SCALE GENOMIC DNA]</scope>
</reference>
<feature type="region of interest" description="Disordered" evidence="1">
    <location>
        <begin position="177"/>
        <end position="199"/>
    </location>
</feature>
<dbReference type="AlphaFoldDB" id="A0A4X1UPI0"/>
<feature type="region of interest" description="Disordered" evidence="1">
    <location>
        <begin position="371"/>
        <end position="396"/>
    </location>
</feature>
<proteinExistence type="predicted"/>
<evidence type="ECO:0000313" key="3">
    <source>
        <dbReference type="Proteomes" id="UP000314985"/>
    </source>
</evidence>